<dbReference type="InterPro" id="IPR021320">
    <property type="entry name" value="DUF2905"/>
</dbReference>
<evidence type="ECO:0000256" key="1">
    <source>
        <dbReference type="SAM" id="Phobius"/>
    </source>
</evidence>
<keyword evidence="1" id="KW-0812">Transmembrane</keyword>
<sequence>MIFRNIGFLMIVVGLIMVVLGALFFISGDHFSWLGNLPGDLRIERDNFTLYFPITTMIIISILLNIIVRIFLYFFR</sequence>
<dbReference type="PANTHER" id="PTHR36443:SF1">
    <property type="entry name" value="BSR5223 PROTEIN"/>
    <property type="match status" value="1"/>
</dbReference>
<protein>
    <recommendedName>
        <fullName evidence="4">DUF2905 domain-containing protein</fullName>
    </recommendedName>
</protein>
<accession>E4RM14</accession>
<proteinExistence type="predicted"/>
<feature type="transmembrane region" description="Helical" evidence="1">
    <location>
        <begin position="48"/>
        <end position="75"/>
    </location>
</feature>
<dbReference type="KEGG" id="has:Halsa_0645"/>
<dbReference type="AlphaFoldDB" id="E4RM14"/>
<evidence type="ECO:0008006" key="4">
    <source>
        <dbReference type="Google" id="ProtNLM"/>
    </source>
</evidence>
<keyword evidence="1" id="KW-0472">Membrane</keyword>
<name>E4RM14_HALHG</name>
<reference evidence="2 3" key="2">
    <citation type="journal article" date="2011" name="J. Bacteriol.">
        <title>Complete Genome Sequence of the Haloalkaliphilic, Hydrogen Producing Halanaerobium hydrogenoformans.</title>
        <authorList>
            <person name="Brown S.D."/>
            <person name="Begemann M.B."/>
            <person name="Mormile M.R."/>
            <person name="Wall J.D."/>
            <person name="Han C.S."/>
            <person name="Goodwin L.A."/>
            <person name="Pitluck S."/>
            <person name="Land M.L."/>
            <person name="Hauser L.J."/>
            <person name="Elias D.A."/>
        </authorList>
    </citation>
    <scope>NUCLEOTIDE SEQUENCE [LARGE SCALE GENOMIC DNA]</scope>
    <source>
        <strain evidence="3">sapolanicus</strain>
    </source>
</reference>
<dbReference type="PANTHER" id="PTHR36443">
    <property type="entry name" value="BSR5223 PROTEIN"/>
    <property type="match status" value="1"/>
</dbReference>
<keyword evidence="1" id="KW-1133">Transmembrane helix</keyword>
<keyword evidence="3" id="KW-1185">Reference proteome</keyword>
<dbReference type="EMBL" id="CP002304">
    <property type="protein sequence ID" value="ADQ14097.1"/>
    <property type="molecule type" value="Genomic_DNA"/>
</dbReference>
<reference evidence="2 3" key="1">
    <citation type="submission" date="2010-11" db="EMBL/GenBank/DDBJ databases">
        <title>Complete sequence of Halanaerobium sp. sapolanicus.</title>
        <authorList>
            <consortium name="US DOE Joint Genome Institute"/>
            <person name="Lucas S."/>
            <person name="Copeland A."/>
            <person name="Lapidus A."/>
            <person name="Cheng J.-F."/>
            <person name="Bruce D."/>
            <person name="Goodwin L."/>
            <person name="Pitluck S."/>
            <person name="Davenport K."/>
            <person name="Detter J.C."/>
            <person name="Han C."/>
            <person name="Tapia R."/>
            <person name="Land M."/>
            <person name="Hauser L."/>
            <person name="Jeffries C."/>
            <person name="Kyrpides N."/>
            <person name="Ivanova N."/>
            <person name="Mikhailova N."/>
            <person name="Begemann M.B."/>
            <person name="Mormile M.R."/>
            <person name="Wall J.D."/>
            <person name="Elias D.A."/>
            <person name="Woyke T."/>
        </authorList>
    </citation>
    <scope>NUCLEOTIDE SEQUENCE [LARGE SCALE GENOMIC DNA]</scope>
    <source>
        <strain evidence="3">sapolanicus</strain>
    </source>
</reference>
<dbReference type="RefSeq" id="WP_013405189.1">
    <property type="nucleotide sequence ID" value="NC_014654.1"/>
</dbReference>
<dbReference type="Proteomes" id="UP000007434">
    <property type="component" value="Chromosome"/>
</dbReference>
<dbReference type="eggNOG" id="ENOG5030IW2">
    <property type="taxonomic scope" value="Bacteria"/>
</dbReference>
<dbReference type="HOGENOM" id="CLU_181383_0_0_9"/>
<gene>
    <name evidence="2" type="ordered locus">Halsa_0645</name>
</gene>
<evidence type="ECO:0000313" key="3">
    <source>
        <dbReference type="Proteomes" id="UP000007434"/>
    </source>
</evidence>
<dbReference type="Pfam" id="PF11146">
    <property type="entry name" value="DUF2905"/>
    <property type="match status" value="1"/>
</dbReference>
<feature type="transmembrane region" description="Helical" evidence="1">
    <location>
        <begin position="7"/>
        <end position="28"/>
    </location>
</feature>
<organism evidence="2 3">
    <name type="scientific">Halanaerobium hydrogeniformans</name>
    <name type="common">Halanaerobium sp. (strain sapolanicus)</name>
    <dbReference type="NCBI Taxonomy" id="656519"/>
    <lineage>
        <taxon>Bacteria</taxon>
        <taxon>Bacillati</taxon>
        <taxon>Bacillota</taxon>
        <taxon>Clostridia</taxon>
        <taxon>Halanaerobiales</taxon>
        <taxon>Halanaerobiaceae</taxon>
        <taxon>Halanaerobium</taxon>
    </lineage>
</organism>
<evidence type="ECO:0000313" key="2">
    <source>
        <dbReference type="EMBL" id="ADQ14097.1"/>
    </source>
</evidence>
<dbReference type="OrthoDB" id="9811610at2"/>
<dbReference type="STRING" id="656519.Halsa_0645"/>